<evidence type="ECO:0000256" key="1">
    <source>
        <dbReference type="ARBA" id="ARBA00022649"/>
    </source>
</evidence>
<dbReference type="InterPro" id="IPR041705">
    <property type="entry name" value="PIN_Sll0205"/>
</dbReference>
<accession>B8HZH0</accession>
<evidence type="ECO:0000256" key="4">
    <source>
        <dbReference type="ARBA" id="ARBA00022801"/>
    </source>
</evidence>
<dbReference type="HOGENOM" id="CLU_129890_2_0_3"/>
<dbReference type="Pfam" id="PF01850">
    <property type="entry name" value="PIN"/>
    <property type="match status" value="1"/>
</dbReference>
<dbReference type="OrthoDB" id="9798990at2"/>
<dbReference type="EC" id="3.1.-.-" evidence="5"/>
<dbReference type="GO" id="GO:0004540">
    <property type="term" value="F:RNA nuclease activity"/>
    <property type="evidence" value="ECO:0007669"/>
    <property type="project" value="InterPro"/>
</dbReference>
<organism evidence="7">
    <name type="scientific">Cyanothece sp. (strain PCC 7425 / ATCC 29141)</name>
    <dbReference type="NCBI Taxonomy" id="395961"/>
    <lineage>
        <taxon>Bacteria</taxon>
        <taxon>Bacillati</taxon>
        <taxon>Cyanobacteriota</taxon>
        <taxon>Cyanophyceae</taxon>
        <taxon>Gomontiellales</taxon>
        <taxon>Cyanothecaceae</taxon>
        <taxon>Cyanothece</taxon>
    </lineage>
</organism>
<keyword evidence="1 5" id="KW-1277">Toxin-antitoxin system</keyword>
<dbReference type="Gene3D" id="3.40.50.1010">
    <property type="entry name" value="5'-nuclease"/>
    <property type="match status" value="1"/>
</dbReference>
<comment type="cofactor">
    <cofactor evidence="5">
        <name>Mg(2+)</name>
        <dbReference type="ChEBI" id="CHEBI:18420"/>
    </cofactor>
</comment>
<dbReference type="InterPro" id="IPR002716">
    <property type="entry name" value="PIN_dom"/>
</dbReference>
<evidence type="ECO:0000256" key="2">
    <source>
        <dbReference type="ARBA" id="ARBA00022722"/>
    </source>
</evidence>
<dbReference type="eggNOG" id="COG3744">
    <property type="taxonomic scope" value="Bacteria"/>
</dbReference>
<feature type="domain" description="PIN" evidence="6">
    <location>
        <begin position="4"/>
        <end position="127"/>
    </location>
</feature>
<feature type="binding site" evidence="5">
    <location>
        <position position="103"/>
    </location>
    <ligand>
        <name>Mg(2+)</name>
        <dbReference type="ChEBI" id="CHEBI:18420"/>
    </ligand>
</feature>
<protein>
    <recommendedName>
        <fullName evidence="5">Ribonuclease VapC</fullName>
        <shortName evidence="5">RNase VapC</shortName>
        <ecNumber evidence="5">3.1.-.-</ecNumber>
    </recommendedName>
    <alternativeName>
        <fullName evidence="5">Toxin VapC</fullName>
    </alternativeName>
</protein>
<gene>
    <name evidence="5" type="primary">vapC</name>
    <name evidence="7" type="ordered locus">Cyan7425_0121</name>
</gene>
<geneLocation type="plasmid" evidence="7">
    <name>pP742502</name>
</geneLocation>
<keyword evidence="2 5" id="KW-0540">Nuclease</keyword>
<proteinExistence type="inferred from homology"/>
<reference evidence="7" key="1">
    <citation type="submission" date="2009-01" db="EMBL/GenBank/DDBJ databases">
        <title>Complete sequence of plasmid2 Cyanothece sp. PCC 7425.</title>
        <authorList>
            <consortium name="US DOE Joint Genome Institute"/>
            <person name="Lucas S."/>
            <person name="Copeland A."/>
            <person name="Lapidus A."/>
            <person name="Glavina del Rio T."/>
            <person name="Dalin E."/>
            <person name="Tice H."/>
            <person name="Bruce D."/>
            <person name="Goodwin L."/>
            <person name="Pitluck S."/>
            <person name="Sims D."/>
            <person name="Meineke L."/>
            <person name="Brettin T."/>
            <person name="Detter J.C."/>
            <person name="Han C."/>
            <person name="Larimer F."/>
            <person name="Land M."/>
            <person name="Hauser L."/>
            <person name="Kyrpides N."/>
            <person name="Ovchinnikova G."/>
            <person name="Liberton M."/>
            <person name="Stoeckel J."/>
            <person name="Banerjee A."/>
            <person name="Singh A."/>
            <person name="Page L."/>
            <person name="Sato H."/>
            <person name="Zhao L."/>
            <person name="Sherman L."/>
            <person name="Pakrasi H."/>
            <person name="Richardson P."/>
        </authorList>
    </citation>
    <scope>NUCLEOTIDE SEQUENCE</scope>
    <source>
        <strain evidence="7">PCC 7425</strain>
        <plasmid evidence="7">pP742502</plasmid>
    </source>
</reference>
<dbReference type="PANTHER" id="PTHR36173">
    <property type="entry name" value="RIBONUCLEASE VAPC16-RELATED"/>
    <property type="match status" value="1"/>
</dbReference>
<keyword evidence="5" id="KW-0800">Toxin</keyword>
<comment type="function">
    <text evidence="5">Toxic component of a toxin-antitoxin (TA) system. An RNase.</text>
</comment>
<dbReference type="InterPro" id="IPR029060">
    <property type="entry name" value="PIN-like_dom_sf"/>
</dbReference>
<keyword evidence="7" id="KW-0614">Plasmid</keyword>
<evidence type="ECO:0000256" key="5">
    <source>
        <dbReference type="HAMAP-Rule" id="MF_00265"/>
    </source>
</evidence>
<evidence type="ECO:0000259" key="6">
    <source>
        <dbReference type="Pfam" id="PF01850"/>
    </source>
</evidence>
<dbReference type="GO" id="GO:0016787">
    <property type="term" value="F:hydrolase activity"/>
    <property type="evidence" value="ECO:0007669"/>
    <property type="project" value="UniProtKB-KW"/>
</dbReference>
<evidence type="ECO:0000313" key="7">
    <source>
        <dbReference type="EMBL" id="ACL47818.1"/>
    </source>
</evidence>
<name>B8HZH0_CYAP4</name>
<dbReference type="InterPro" id="IPR022907">
    <property type="entry name" value="VapC_family"/>
</dbReference>
<dbReference type="GO" id="GO:0090729">
    <property type="term" value="F:toxin activity"/>
    <property type="evidence" value="ECO:0007669"/>
    <property type="project" value="UniProtKB-KW"/>
</dbReference>
<dbReference type="EMBL" id="CP001346">
    <property type="protein sequence ID" value="ACL47818.1"/>
    <property type="molecule type" value="Genomic_DNA"/>
</dbReference>
<dbReference type="HAMAP" id="MF_00265">
    <property type="entry name" value="VapC_Nob1"/>
    <property type="match status" value="1"/>
</dbReference>
<dbReference type="KEGG" id="cyn:Cyan7425_0121"/>
<sequence length="134" mass="14291">MAAVVADTHAIIWYFSASKKLSDLASTAFEEALADGHSVYISAITLVEVIYLVEKGKLLTSDLEAIVQAVSAPDPTVVVVPLDLQVAQAVAQIPRETVPELGDRIIAATALHLGVPLVTCDSRIRALTIVETIW</sequence>
<comment type="similarity">
    <text evidence="5">Belongs to the PINc/VapC protein family.</text>
</comment>
<dbReference type="GO" id="GO:0000287">
    <property type="term" value="F:magnesium ion binding"/>
    <property type="evidence" value="ECO:0007669"/>
    <property type="project" value="UniProtKB-UniRule"/>
</dbReference>
<feature type="binding site" evidence="5">
    <location>
        <position position="7"/>
    </location>
    <ligand>
        <name>Mg(2+)</name>
        <dbReference type="ChEBI" id="CHEBI:18420"/>
    </ligand>
</feature>
<dbReference type="PANTHER" id="PTHR36173:SF1">
    <property type="entry name" value="RIBONUCLEASE VAPC22"/>
    <property type="match status" value="1"/>
</dbReference>
<dbReference type="SUPFAM" id="SSF88723">
    <property type="entry name" value="PIN domain-like"/>
    <property type="match status" value="1"/>
</dbReference>
<dbReference type="CDD" id="cd09872">
    <property type="entry name" value="PIN_Sll0205-like"/>
    <property type="match status" value="1"/>
</dbReference>
<keyword evidence="4 5" id="KW-0378">Hydrolase</keyword>
<evidence type="ECO:0000256" key="3">
    <source>
        <dbReference type="ARBA" id="ARBA00022723"/>
    </source>
</evidence>
<keyword evidence="3 5" id="KW-0479">Metal-binding</keyword>
<dbReference type="InterPro" id="IPR052919">
    <property type="entry name" value="TA_system_RNase"/>
</dbReference>
<dbReference type="AlphaFoldDB" id="B8HZH0"/>
<keyword evidence="5" id="KW-0460">Magnesium</keyword>